<evidence type="ECO:0000313" key="1">
    <source>
        <dbReference type="EMBL" id="UNM12257.1"/>
    </source>
</evidence>
<keyword evidence="2" id="KW-1185">Reference proteome</keyword>
<name>A0ABY3WI29_9ACTN</name>
<sequence length="149" mass="16646">MKQFRRENSVPVAEFLWGDRAGRTPQGWPGCVAPPGSADFLRSAKAWLFSLAPGQWHFEPALHRFPQLLARMVRSHLEASIAGTAANHSGARQELDGTVPESAIDDLIAICGQEQARMSSLVRQVLLVEEELAKLRRRAPRPRRPRMNS</sequence>
<reference evidence="1 2" key="1">
    <citation type="submission" date="2021-03" db="EMBL/GenBank/DDBJ databases">
        <title>Complete genome of Streptomyces formicae strain 1H-GS9 (DSM 100524).</title>
        <authorList>
            <person name="Atanasov K.E."/>
            <person name="Altabella T."/>
            <person name="Ferrer A."/>
        </authorList>
    </citation>
    <scope>NUCLEOTIDE SEQUENCE [LARGE SCALE GENOMIC DNA]</scope>
    <source>
        <strain evidence="1 2">1H-GS9</strain>
    </source>
</reference>
<accession>A0ABY3WI29</accession>
<proteinExistence type="predicted"/>
<evidence type="ECO:0000313" key="2">
    <source>
        <dbReference type="Proteomes" id="UP000828924"/>
    </source>
</evidence>
<protein>
    <submittedName>
        <fullName evidence="1">Uncharacterized protein</fullName>
    </submittedName>
</protein>
<gene>
    <name evidence="1" type="ORF">J4032_12585</name>
</gene>
<dbReference type="Proteomes" id="UP000828924">
    <property type="component" value="Chromosome"/>
</dbReference>
<dbReference type="RefSeq" id="WP_242330863.1">
    <property type="nucleotide sequence ID" value="NZ_CP071872.1"/>
</dbReference>
<organism evidence="1 2">
    <name type="scientific">Streptomyces formicae</name>
    <dbReference type="NCBI Taxonomy" id="1616117"/>
    <lineage>
        <taxon>Bacteria</taxon>
        <taxon>Bacillati</taxon>
        <taxon>Actinomycetota</taxon>
        <taxon>Actinomycetes</taxon>
        <taxon>Kitasatosporales</taxon>
        <taxon>Streptomycetaceae</taxon>
        <taxon>Streptomyces</taxon>
    </lineage>
</organism>
<dbReference type="EMBL" id="CP071872">
    <property type="protein sequence ID" value="UNM12257.1"/>
    <property type="molecule type" value="Genomic_DNA"/>
</dbReference>